<dbReference type="Pfam" id="PF07679">
    <property type="entry name" value="I-set"/>
    <property type="match status" value="1"/>
</dbReference>
<name>A0ABN8LM79_9CNID</name>
<dbReference type="SMART" id="SM00409">
    <property type="entry name" value="IG"/>
    <property type="match status" value="3"/>
</dbReference>
<keyword evidence="7" id="KW-0732">Signal</keyword>
<evidence type="ECO:0000256" key="1">
    <source>
        <dbReference type="ARBA" id="ARBA00004479"/>
    </source>
</evidence>
<keyword evidence="4" id="KW-0325">Glycoprotein</keyword>
<reference evidence="9 10" key="1">
    <citation type="submission" date="2022-05" db="EMBL/GenBank/DDBJ databases">
        <authorList>
            <consortium name="Genoscope - CEA"/>
            <person name="William W."/>
        </authorList>
    </citation>
    <scope>NUCLEOTIDE SEQUENCE [LARGE SCALE GENOMIC DNA]</scope>
</reference>
<accession>A0ABN8LM79</accession>
<dbReference type="PANTHER" id="PTHR11640:SF158">
    <property type="entry name" value="V-SET AND IMMUNOGLOBULIN DOMAIN-CONTAINING PROTEIN 10-LIKE 2"/>
    <property type="match status" value="1"/>
</dbReference>
<dbReference type="InterPro" id="IPR013098">
    <property type="entry name" value="Ig_I-set"/>
</dbReference>
<feature type="domain" description="Ig-like" evidence="8">
    <location>
        <begin position="252"/>
        <end position="336"/>
    </location>
</feature>
<dbReference type="InterPro" id="IPR003599">
    <property type="entry name" value="Ig_sub"/>
</dbReference>
<feature type="chain" id="PRO_5047477310" description="Ig-like domain-containing protein" evidence="7">
    <location>
        <begin position="19"/>
        <end position="505"/>
    </location>
</feature>
<evidence type="ECO:0000256" key="2">
    <source>
        <dbReference type="ARBA" id="ARBA00023136"/>
    </source>
</evidence>
<dbReference type="PROSITE" id="PS50835">
    <property type="entry name" value="IG_LIKE"/>
    <property type="match status" value="2"/>
</dbReference>
<evidence type="ECO:0000259" key="8">
    <source>
        <dbReference type="PROSITE" id="PS50835"/>
    </source>
</evidence>
<dbReference type="Gene3D" id="2.60.40.10">
    <property type="entry name" value="Immunoglobulins"/>
    <property type="match status" value="2"/>
</dbReference>
<evidence type="ECO:0000256" key="6">
    <source>
        <dbReference type="SAM" id="Phobius"/>
    </source>
</evidence>
<evidence type="ECO:0000256" key="4">
    <source>
        <dbReference type="ARBA" id="ARBA00023180"/>
    </source>
</evidence>
<keyword evidence="5" id="KW-0393">Immunoglobulin domain</keyword>
<evidence type="ECO:0000256" key="7">
    <source>
        <dbReference type="SAM" id="SignalP"/>
    </source>
</evidence>
<dbReference type="InterPro" id="IPR036179">
    <property type="entry name" value="Ig-like_dom_sf"/>
</dbReference>
<keyword evidence="6" id="KW-1133">Transmembrane helix</keyword>
<keyword evidence="6" id="KW-0812">Transmembrane</keyword>
<evidence type="ECO:0000313" key="10">
    <source>
        <dbReference type="Proteomes" id="UP001159427"/>
    </source>
</evidence>
<dbReference type="EMBL" id="CALNXI010000054">
    <property type="protein sequence ID" value="CAH3017068.1"/>
    <property type="molecule type" value="Genomic_DNA"/>
</dbReference>
<dbReference type="Pfam" id="PF13927">
    <property type="entry name" value="Ig_3"/>
    <property type="match status" value="1"/>
</dbReference>
<dbReference type="InterPro" id="IPR051275">
    <property type="entry name" value="Cell_adhesion_signaling"/>
</dbReference>
<evidence type="ECO:0000313" key="9">
    <source>
        <dbReference type="EMBL" id="CAH3017068.1"/>
    </source>
</evidence>
<dbReference type="Proteomes" id="UP001159427">
    <property type="component" value="Unassembled WGS sequence"/>
</dbReference>
<dbReference type="InterPro" id="IPR013783">
    <property type="entry name" value="Ig-like_fold"/>
</dbReference>
<dbReference type="SUPFAM" id="SSF48726">
    <property type="entry name" value="Immunoglobulin"/>
    <property type="match status" value="2"/>
</dbReference>
<comment type="caution">
    <text evidence="9">The sequence shown here is derived from an EMBL/GenBank/DDBJ whole genome shotgun (WGS) entry which is preliminary data.</text>
</comment>
<keyword evidence="10" id="KW-1185">Reference proteome</keyword>
<comment type="subcellular location">
    <subcellularLocation>
        <location evidence="1">Membrane</location>
        <topology evidence="1">Single-pass type I membrane protein</topology>
    </subcellularLocation>
</comment>
<organism evidence="9 10">
    <name type="scientific">Porites evermanni</name>
    <dbReference type="NCBI Taxonomy" id="104178"/>
    <lineage>
        <taxon>Eukaryota</taxon>
        <taxon>Metazoa</taxon>
        <taxon>Cnidaria</taxon>
        <taxon>Anthozoa</taxon>
        <taxon>Hexacorallia</taxon>
        <taxon>Scleractinia</taxon>
        <taxon>Fungiina</taxon>
        <taxon>Poritidae</taxon>
        <taxon>Porites</taxon>
    </lineage>
</organism>
<proteinExistence type="predicted"/>
<gene>
    <name evidence="9" type="ORF">PEVE_00035128</name>
</gene>
<feature type="transmembrane region" description="Helical" evidence="6">
    <location>
        <begin position="376"/>
        <end position="398"/>
    </location>
</feature>
<dbReference type="InterPro" id="IPR007110">
    <property type="entry name" value="Ig-like_dom"/>
</dbReference>
<sequence length="505" mass="55864">MAPLAWLWFLITYLAMDAQYDKDAFGIHEPFPASIYPIEGTETKVTCVAFDRSGNKTAERIQFMRKDNFARYTNITASENVEFTERREPAVPPASEKLFVTMTIKNVTLNDDSSYGLLGRCECHAFAKRDRLERKHGFSVSVISRDEIPSVTVSKIGVLKHGENTTLTCNLTRNPGKGSVLKRISWYKDGILLERIRNPDPDTPFDSLGPLVLNNNGIRSRDGGNYTCFLEVALRNIRMYNVSDSTMVEITPGFNKPIQVVNLTSTKGENASLECAAQGFPLHVEWKYQKKGEDFVRPCIANDSDGKYLVHRSGIYNPYVLSITDVQNADLGSYYCCLPSNCSNNVQDNCQQFVLRELNTKKCDSKPSSSSSTVTWITAVSVEGAFLVAATAAIVMLVRKLRVKRTKEDSKVQTVESIYLEIEDKSVTNLVQNDAIQLGAAEHQTAPPCSKESGYSVLNHPSVAQGDGSYATLSASESVNGVNGISNFNSPAYVNQVPANEYMNG</sequence>
<feature type="signal peptide" evidence="7">
    <location>
        <begin position="1"/>
        <end position="18"/>
    </location>
</feature>
<keyword evidence="3" id="KW-1015">Disulfide bond</keyword>
<keyword evidence="2 6" id="KW-0472">Membrane</keyword>
<feature type="domain" description="Ig-like" evidence="8">
    <location>
        <begin position="149"/>
        <end position="238"/>
    </location>
</feature>
<evidence type="ECO:0000256" key="5">
    <source>
        <dbReference type="ARBA" id="ARBA00023319"/>
    </source>
</evidence>
<dbReference type="PANTHER" id="PTHR11640">
    <property type="entry name" value="NEPHRIN"/>
    <property type="match status" value="1"/>
</dbReference>
<protein>
    <recommendedName>
        <fullName evidence="8">Ig-like domain-containing protein</fullName>
    </recommendedName>
</protein>
<evidence type="ECO:0000256" key="3">
    <source>
        <dbReference type="ARBA" id="ARBA00023157"/>
    </source>
</evidence>